<evidence type="ECO:0000313" key="3">
    <source>
        <dbReference type="EMBL" id="MBL4927546.1"/>
    </source>
</evidence>
<accession>A0A8J7SRE3</accession>
<evidence type="ECO:0000256" key="1">
    <source>
        <dbReference type="SAM" id="MobiDB-lite"/>
    </source>
</evidence>
<feature type="signal peptide" evidence="2">
    <location>
        <begin position="1"/>
        <end position="27"/>
    </location>
</feature>
<proteinExistence type="predicted"/>
<sequence>MRRLFPATVLAVLLVVLGMMLAPSAWAEEVTARSLAKDFDAEATTATTAQGEVAQKAAYEAVQILDRIRRDFPTSLEARLLQTKGRLPNRTTDLQAIYKLAEEWTSKTPDAEPMLPAELAIGQGDGATVIGDAVELEQAPNAGPSVPPRPTGDAGVLLPQASPPQPQVDKTDHTALSESELHRRLRASSVLLFFVGNKKDGGLRAFHVGSGSLITPDMVLTNAHVAEEMKDFSGTWLVINETIGIRQAKVVSIARRDTAFKIDAALMQLQGFRAEEFLPLNVSPRLDERILIAGYPGDATLLDQRYVTLQGLLEQGQIPQKAQLPTALLNEGRINNFIDYSGTNSTELQYTMVTAPGNSGSPIVNICGEIVGLHYSGGARGAEVKFNGAVHARDVLQYLRSVGVAVQATEGVCTERN</sequence>
<dbReference type="Gene3D" id="2.40.10.10">
    <property type="entry name" value="Trypsin-like serine proteases"/>
    <property type="match status" value="2"/>
</dbReference>
<feature type="region of interest" description="Disordered" evidence="1">
    <location>
        <begin position="139"/>
        <end position="175"/>
    </location>
</feature>
<dbReference type="InterPro" id="IPR043504">
    <property type="entry name" value="Peptidase_S1_PA_chymotrypsin"/>
</dbReference>
<dbReference type="RefSeq" id="WP_202658671.1">
    <property type="nucleotide sequence ID" value="NZ_JAESVP010000002.1"/>
</dbReference>
<evidence type="ECO:0000313" key="4">
    <source>
        <dbReference type="Proteomes" id="UP000619033"/>
    </source>
</evidence>
<name>A0A8J7SRE3_9RHOB</name>
<feature type="chain" id="PRO_5035164319" evidence="2">
    <location>
        <begin position="28"/>
        <end position="417"/>
    </location>
</feature>
<keyword evidence="4" id="KW-1185">Reference proteome</keyword>
<dbReference type="AlphaFoldDB" id="A0A8J7SRE3"/>
<organism evidence="3 4">
    <name type="scientific">Fuscibacter oryzae</name>
    <dbReference type="NCBI Taxonomy" id="2803939"/>
    <lineage>
        <taxon>Bacteria</taxon>
        <taxon>Pseudomonadati</taxon>
        <taxon>Pseudomonadota</taxon>
        <taxon>Alphaproteobacteria</taxon>
        <taxon>Rhodobacterales</taxon>
        <taxon>Paracoccaceae</taxon>
        <taxon>Fuscibacter</taxon>
    </lineage>
</organism>
<comment type="caution">
    <text evidence="3">The sequence shown here is derived from an EMBL/GenBank/DDBJ whole genome shotgun (WGS) entry which is preliminary data.</text>
</comment>
<dbReference type="InterPro" id="IPR009003">
    <property type="entry name" value="Peptidase_S1_PA"/>
</dbReference>
<evidence type="ECO:0000256" key="2">
    <source>
        <dbReference type="SAM" id="SignalP"/>
    </source>
</evidence>
<gene>
    <name evidence="3" type="ORF">JI744_05445</name>
</gene>
<dbReference type="Proteomes" id="UP000619033">
    <property type="component" value="Unassembled WGS sequence"/>
</dbReference>
<keyword evidence="2" id="KW-0732">Signal</keyword>
<dbReference type="Pfam" id="PF13365">
    <property type="entry name" value="Trypsin_2"/>
    <property type="match status" value="1"/>
</dbReference>
<protein>
    <submittedName>
        <fullName evidence="3">Trypsin-like peptidase domain-containing protein</fullName>
    </submittedName>
</protein>
<dbReference type="EMBL" id="JAESVP010000002">
    <property type="protein sequence ID" value="MBL4927546.1"/>
    <property type="molecule type" value="Genomic_DNA"/>
</dbReference>
<reference evidence="3" key="1">
    <citation type="submission" date="2021-01" db="EMBL/GenBank/DDBJ databases">
        <title>Genome seq and assembly of Tabrizicola sp. KVB23.</title>
        <authorList>
            <person name="Chhetri G."/>
        </authorList>
    </citation>
    <scope>NUCLEOTIDE SEQUENCE</scope>
    <source>
        <strain evidence="3">KVB23</strain>
    </source>
</reference>
<dbReference type="SUPFAM" id="SSF50494">
    <property type="entry name" value="Trypsin-like serine proteases"/>
    <property type="match status" value="1"/>
</dbReference>